<dbReference type="Gene3D" id="3.40.50.720">
    <property type="entry name" value="NAD(P)-binding Rossmann-like Domain"/>
    <property type="match status" value="1"/>
</dbReference>
<dbReference type="PRINTS" id="PR00081">
    <property type="entry name" value="GDHRDH"/>
</dbReference>
<dbReference type="InterPro" id="IPR057326">
    <property type="entry name" value="KR_dom"/>
</dbReference>
<dbReference type="InterPro" id="IPR036291">
    <property type="entry name" value="NAD(P)-bd_dom_sf"/>
</dbReference>
<accession>A0A1G9YJQ7</accession>
<dbReference type="InterPro" id="IPR052178">
    <property type="entry name" value="Sec_Metab_Biosynth_SDR"/>
</dbReference>
<reference evidence="5 6" key="1">
    <citation type="submission" date="2016-10" db="EMBL/GenBank/DDBJ databases">
        <authorList>
            <person name="de Groot N.N."/>
        </authorList>
    </citation>
    <scope>NUCLEOTIDE SEQUENCE [LARGE SCALE GENOMIC DNA]</scope>
    <source>
        <strain evidence="5 6">KPR-7B</strain>
    </source>
</reference>
<dbReference type="PANTHER" id="PTHR43618">
    <property type="entry name" value="7-ALPHA-HYDROXYSTEROID DEHYDROGENASE"/>
    <property type="match status" value="1"/>
</dbReference>
<dbReference type="RefSeq" id="WP_092611875.1">
    <property type="nucleotide sequence ID" value="NZ_FNHU01000013.1"/>
</dbReference>
<evidence type="ECO:0000313" key="5">
    <source>
        <dbReference type="EMBL" id="SDN09260.1"/>
    </source>
</evidence>
<dbReference type="PANTHER" id="PTHR43618:SF8">
    <property type="entry name" value="7ALPHA-HYDROXYSTEROID DEHYDROGENASE"/>
    <property type="match status" value="1"/>
</dbReference>
<organism evidence="5 6">
    <name type="scientific">Actinomyces ruminicola</name>
    <dbReference type="NCBI Taxonomy" id="332524"/>
    <lineage>
        <taxon>Bacteria</taxon>
        <taxon>Bacillati</taxon>
        <taxon>Actinomycetota</taxon>
        <taxon>Actinomycetes</taxon>
        <taxon>Actinomycetales</taxon>
        <taxon>Actinomycetaceae</taxon>
        <taxon>Actinomyces</taxon>
    </lineage>
</organism>
<dbReference type="CDD" id="cd05233">
    <property type="entry name" value="SDR_c"/>
    <property type="match status" value="1"/>
</dbReference>
<dbReference type="SUPFAM" id="SSF51735">
    <property type="entry name" value="NAD(P)-binding Rossmann-fold domains"/>
    <property type="match status" value="1"/>
</dbReference>
<keyword evidence="3" id="KW-0560">Oxidoreductase</keyword>
<keyword evidence="2" id="KW-0521">NADP</keyword>
<protein>
    <submittedName>
        <fullName evidence="5">NAD(P)-dependent dehydrogenase, short-chain alcohol dehydrogenase family</fullName>
    </submittedName>
</protein>
<dbReference type="GO" id="GO:0016491">
    <property type="term" value="F:oxidoreductase activity"/>
    <property type="evidence" value="ECO:0007669"/>
    <property type="project" value="UniProtKB-KW"/>
</dbReference>
<evidence type="ECO:0000256" key="3">
    <source>
        <dbReference type="ARBA" id="ARBA00023002"/>
    </source>
</evidence>
<evidence type="ECO:0000256" key="2">
    <source>
        <dbReference type="ARBA" id="ARBA00022857"/>
    </source>
</evidence>
<dbReference type="OrthoDB" id="517007at2"/>
<name>A0A1G9YJQ7_9ACTO</name>
<comment type="similarity">
    <text evidence="1">Belongs to the short-chain dehydrogenases/reductases (SDR) family.</text>
</comment>
<dbReference type="Proteomes" id="UP000199671">
    <property type="component" value="Unassembled WGS sequence"/>
</dbReference>
<gene>
    <name evidence="5" type="ORF">SAMN04487766_11328</name>
</gene>
<evidence type="ECO:0000256" key="1">
    <source>
        <dbReference type="ARBA" id="ARBA00006484"/>
    </source>
</evidence>
<sequence>MERRFENQLALVTGATAGIGYGVARRLIAEGADVVVTGRRSDMLARARRELGEHCLTVQGDASSMEDLERLMGRIAALGRPLDVIVANAGGGGDRPLAEMDEDTYDRVMDLNVKSAYFTVRKALPLLRDGARVVLLSSISGSNGDPGHSVYNASKAAVRSLARTFTAELRERRIRVNAASPGPTMSEGFAAFVGGQEAIDRITSIVPVGHIASIDETAAAIVFLAAEESAYVAGAELVIDGGMSQI</sequence>
<dbReference type="InterPro" id="IPR002347">
    <property type="entry name" value="SDR_fam"/>
</dbReference>
<dbReference type="SMART" id="SM00822">
    <property type="entry name" value="PKS_KR"/>
    <property type="match status" value="1"/>
</dbReference>
<evidence type="ECO:0000313" key="6">
    <source>
        <dbReference type="Proteomes" id="UP000199671"/>
    </source>
</evidence>
<dbReference type="FunFam" id="3.40.50.720:FF:000084">
    <property type="entry name" value="Short-chain dehydrogenase reductase"/>
    <property type="match status" value="1"/>
</dbReference>
<evidence type="ECO:0000259" key="4">
    <source>
        <dbReference type="SMART" id="SM00822"/>
    </source>
</evidence>
<dbReference type="AlphaFoldDB" id="A0A1G9YJQ7"/>
<proteinExistence type="inferred from homology"/>
<dbReference type="Pfam" id="PF13561">
    <property type="entry name" value="adh_short_C2"/>
    <property type="match status" value="1"/>
</dbReference>
<dbReference type="EMBL" id="FNHU01000013">
    <property type="protein sequence ID" value="SDN09260.1"/>
    <property type="molecule type" value="Genomic_DNA"/>
</dbReference>
<feature type="domain" description="Ketoreductase" evidence="4">
    <location>
        <begin position="8"/>
        <end position="188"/>
    </location>
</feature>